<reference evidence="2" key="1">
    <citation type="submission" date="2020-05" db="EMBL/GenBank/DDBJ databases">
        <authorList>
            <person name="Chiriac C."/>
            <person name="Salcher M."/>
            <person name="Ghai R."/>
            <person name="Kavagutti S V."/>
        </authorList>
    </citation>
    <scope>NUCLEOTIDE SEQUENCE</scope>
</reference>
<dbReference type="GO" id="GO:0008270">
    <property type="term" value="F:zinc ion binding"/>
    <property type="evidence" value="ECO:0007669"/>
    <property type="project" value="InterPro"/>
</dbReference>
<gene>
    <name evidence="2" type="ORF">UFOVP204_126</name>
</gene>
<dbReference type="GO" id="GO:0003676">
    <property type="term" value="F:nucleic acid binding"/>
    <property type="evidence" value="ECO:0007669"/>
    <property type="project" value="InterPro"/>
</dbReference>
<dbReference type="EMBL" id="LR798257">
    <property type="protein sequence ID" value="CAB5218244.1"/>
    <property type="molecule type" value="Genomic_DNA"/>
</dbReference>
<organism evidence="2">
    <name type="scientific">uncultured Caudovirales phage</name>
    <dbReference type="NCBI Taxonomy" id="2100421"/>
    <lineage>
        <taxon>Viruses</taxon>
        <taxon>Duplodnaviria</taxon>
        <taxon>Heunggongvirae</taxon>
        <taxon>Uroviricota</taxon>
        <taxon>Caudoviricetes</taxon>
        <taxon>Peduoviridae</taxon>
        <taxon>Maltschvirus</taxon>
        <taxon>Maltschvirus maltsch</taxon>
    </lineage>
</organism>
<name>A0A6J7WQ46_9CAUD</name>
<dbReference type="InterPro" id="IPR002711">
    <property type="entry name" value="HNH"/>
</dbReference>
<dbReference type="Gene3D" id="1.10.30.50">
    <property type="match status" value="1"/>
</dbReference>
<dbReference type="Pfam" id="PF01844">
    <property type="entry name" value="HNH"/>
    <property type="match status" value="1"/>
</dbReference>
<accession>A0A6J7WQ46</accession>
<dbReference type="GO" id="GO:0004519">
    <property type="term" value="F:endonuclease activity"/>
    <property type="evidence" value="ECO:0007669"/>
    <property type="project" value="InterPro"/>
</dbReference>
<evidence type="ECO:0000259" key="1">
    <source>
        <dbReference type="Pfam" id="PF01844"/>
    </source>
</evidence>
<protein>
    <submittedName>
        <fullName evidence="2">HNHc domain containing protein</fullName>
    </submittedName>
</protein>
<feature type="domain" description="HNH" evidence="1">
    <location>
        <begin position="117"/>
        <end position="157"/>
    </location>
</feature>
<dbReference type="InterPro" id="IPR003615">
    <property type="entry name" value="HNH_nuc"/>
</dbReference>
<dbReference type="CDD" id="cd00085">
    <property type="entry name" value="HNHc"/>
    <property type="match status" value="1"/>
</dbReference>
<sequence>MHYLVNTVGQAISQNNEKCGTMSGYNKHHKLKEQPCDPCREAQRQWWRDRRVSHGKHINILRRAWRARTPNANRNRMHRANAAGGQVGYYSDQDVLDIYGTDCYLCGEPIDLIANRQCGKPGWEKAFHVEHMIPLSKGGPDTIENVRPSHGQCNIIKASKILPAQMSEKEEE</sequence>
<evidence type="ECO:0000313" key="2">
    <source>
        <dbReference type="EMBL" id="CAB5218244.1"/>
    </source>
</evidence>
<proteinExistence type="predicted"/>